<dbReference type="SUPFAM" id="SSF47769">
    <property type="entry name" value="SAM/Pointed domain"/>
    <property type="match status" value="1"/>
</dbReference>
<feature type="compositionally biased region" description="Acidic residues" evidence="1">
    <location>
        <begin position="158"/>
        <end position="167"/>
    </location>
</feature>
<proteinExistence type="predicted"/>
<feature type="compositionally biased region" description="Polar residues" evidence="1">
    <location>
        <begin position="415"/>
        <end position="427"/>
    </location>
</feature>
<feature type="compositionally biased region" description="Polar residues" evidence="1">
    <location>
        <begin position="332"/>
        <end position="402"/>
    </location>
</feature>
<dbReference type="Proteomes" id="UP000749559">
    <property type="component" value="Unassembled WGS sequence"/>
</dbReference>
<dbReference type="EMBL" id="CAIIXF020000012">
    <property type="protein sequence ID" value="CAH1802634.1"/>
    <property type="molecule type" value="Genomic_DNA"/>
</dbReference>
<evidence type="ECO:0000256" key="1">
    <source>
        <dbReference type="SAM" id="MobiDB-lite"/>
    </source>
</evidence>
<keyword evidence="3" id="KW-1185">Reference proteome</keyword>
<dbReference type="InterPro" id="IPR013761">
    <property type="entry name" value="SAM/pointed_sf"/>
</dbReference>
<gene>
    <name evidence="2" type="ORF">OFUS_LOCUS26291</name>
</gene>
<evidence type="ECO:0008006" key="4">
    <source>
        <dbReference type="Google" id="ProtNLM"/>
    </source>
</evidence>
<dbReference type="InterPro" id="IPR052281">
    <property type="entry name" value="GAREM"/>
</dbReference>
<feature type="region of interest" description="Disordered" evidence="1">
    <location>
        <begin position="232"/>
        <end position="318"/>
    </location>
</feature>
<dbReference type="PANTHER" id="PTHR14454">
    <property type="entry name" value="GRB2-ASSOCIATED AND REGULATOR OF MAPK PROTEIN FAMILY MEMBER"/>
    <property type="match status" value="1"/>
</dbReference>
<dbReference type="OrthoDB" id="6162354at2759"/>
<accession>A0A8S4QAH3</accession>
<evidence type="ECO:0000313" key="3">
    <source>
        <dbReference type="Proteomes" id="UP000749559"/>
    </source>
</evidence>
<name>A0A8S4QAH3_OWEFU</name>
<feature type="region of interest" description="Disordered" evidence="1">
    <location>
        <begin position="148"/>
        <end position="181"/>
    </location>
</feature>
<feature type="compositionally biased region" description="Polar residues" evidence="1">
    <location>
        <begin position="281"/>
        <end position="318"/>
    </location>
</feature>
<reference evidence="2" key="1">
    <citation type="submission" date="2022-03" db="EMBL/GenBank/DDBJ databases">
        <authorList>
            <person name="Martin C."/>
        </authorList>
    </citation>
    <scope>NUCLEOTIDE SEQUENCE</scope>
</reference>
<feature type="region of interest" description="Disordered" evidence="1">
    <location>
        <begin position="332"/>
        <end position="500"/>
    </location>
</feature>
<feature type="compositionally biased region" description="Polar residues" evidence="1">
    <location>
        <begin position="246"/>
        <end position="272"/>
    </location>
</feature>
<organism evidence="2 3">
    <name type="scientific">Owenia fusiformis</name>
    <name type="common">Polychaete worm</name>
    <dbReference type="NCBI Taxonomy" id="6347"/>
    <lineage>
        <taxon>Eukaryota</taxon>
        <taxon>Metazoa</taxon>
        <taxon>Spiralia</taxon>
        <taxon>Lophotrochozoa</taxon>
        <taxon>Annelida</taxon>
        <taxon>Polychaeta</taxon>
        <taxon>Sedentaria</taxon>
        <taxon>Canalipalpata</taxon>
        <taxon>Sabellida</taxon>
        <taxon>Oweniida</taxon>
        <taxon>Oweniidae</taxon>
        <taxon>Owenia</taxon>
    </lineage>
</organism>
<dbReference type="AlphaFoldDB" id="A0A8S4QAH3"/>
<protein>
    <recommendedName>
        <fullName evidence="4">SAM domain-containing protein</fullName>
    </recommendedName>
</protein>
<comment type="caution">
    <text evidence="2">The sequence shown here is derived from an EMBL/GenBank/DDBJ whole genome shotgun (WGS) entry which is preliminary data.</text>
</comment>
<dbReference type="PANTHER" id="PTHR14454:SF11">
    <property type="entry name" value="SERRANO, ISOFORM F"/>
    <property type="match status" value="1"/>
</dbReference>
<dbReference type="Gene3D" id="1.10.150.50">
    <property type="entry name" value="Transcription Factor, Ets-1"/>
    <property type="match status" value="1"/>
</dbReference>
<sequence>MNPENIALIPLNAEIEVQVATGFIGHPRADFYSYMGVLTDTLCQINFDNIKGQKDIMMVRDKTSAQEKLNNIALPTRSENIYETLEYVKLEGFSNPYEFTNLIPSSESGYVMKMAAPSIYEGRDSYLHIGTPVSTDNENDVTQMKAFVEDEKPNVPEAADEVGDDQSEDPHKGDNQSASDANIYDNSLKAESAPVMAELTKKMFGMRNEQNVAMVTELTQLIKKHDDSFENLPDISVKSRSPGIPLSNQQSPTMGPQSPNSDQISLTSNPQSHIRDPNSPFIDQTRITPHGSDTTQPSQAITQSNPIKDQQSPMISPQGSIIDKASKTITQSNPIKDQQSPMTSPQGSIIDKPSQTITQSNPIKDPQSPMTSPQDSIINKASKTITQSNPIKDQQSPTTSPIDQPIQIENRRSPIMTQQSLDSSSRTPPKPAPKPRVSKHQRASWPLQQQAPVIVEDERSSATPTEASQAMPETEDVTANIRPAVKPKPNFKNKKPSGRSPVYENVQILRSTKPVIETDTEHDRIQKMVVENEQATVPSESPSDDDYPELVKSTNQATGPHPGIHLDDQLHLDDVPRDLSSLSLQQVGQCLQQLNLENYIQVFAENLIDGDFLMSLDQSLLETEFKMGRLEVRRLMKFIKEGWRPKSDDGNKP</sequence>
<evidence type="ECO:0000313" key="2">
    <source>
        <dbReference type="EMBL" id="CAH1802634.1"/>
    </source>
</evidence>